<dbReference type="InterPro" id="IPR018712">
    <property type="entry name" value="Tle1-like_cat"/>
</dbReference>
<reference evidence="2 3" key="1">
    <citation type="journal article" date="2016" name="Nat. Commun.">
        <title>Thousands of microbial genomes shed light on interconnected biogeochemical processes in an aquifer system.</title>
        <authorList>
            <person name="Anantharaman K."/>
            <person name="Brown C.T."/>
            <person name="Hug L.A."/>
            <person name="Sharon I."/>
            <person name="Castelle C.J."/>
            <person name="Probst A.J."/>
            <person name="Thomas B.C."/>
            <person name="Singh A."/>
            <person name="Wilkins M.J."/>
            <person name="Karaoz U."/>
            <person name="Brodie E.L."/>
            <person name="Williams K.H."/>
            <person name="Hubbard S.S."/>
            <person name="Banfield J.F."/>
        </authorList>
    </citation>
    <scope>NUCLEOTIDE SEQUENCE [LARGE SCALE GENOMIC DNA]</scope>
</reference>
<comment type="caution">
    <text evidence="2">The sequence shown here is derived from an EMBL/GenBank/DDBJ whole genome shotgun (WGS) entry which is preliminary data.</text>
</comment>
<dbReference type="Proteomes" id="UP000179076">
    <property type="component" value="Unassembled WGS sequence"/>
</dbReference>
<organism evidence="2 3">
    <name type="scientific">Candidatus Muproteobacteria bacterium RBG_16_60_9</name>
    <dbReference type="NCBI Taxonomy" id="1817755"/>
    <lineage>
        <taxon>Bacteria</taxon>
        <taxon>Pseudomonadati</taxon>
        <taxon>Pseudomonadota</taxon>
        <taxon>Candidatus Muproteobacteria</taxon>
    </lineage>
</organism>
<gene>
    <name evidence="2" type="ORF">A2W18_04650</name>
</gene>
<evidence type="ECO:0000313" key="3">
    <source>
        <dbReference type="Proteomes" id="UP000179076"/>
    </source>
</evidence>
<accession>A0A1F6V2P6</accession>
<dbReference type="AlphaFoldDB" id="A0A1F6V2P6"/>
<name>A0A1F6V2P6_9PROT</name>
<dbReference type="EMBL" id="MFSP01000145">
    <property type="protein sequence ID" value="OGI63957.1"/>
    <property type="molecule type" value="Genomic_DNA"/>
</dbReference>
<dbReference type="Pfam" id="PF09994">
    <property type="entry name" value="T6SS_Tle1-like_cat"/>
    <property type="match status" value="1"/>
</dbReference>
<evidence type="ECO:0000313" key="2">
    <source>
        <dbReference type="EMBL" id="OGI63957.1"/>
    </source>
</evidence>
<proteinExistence type="predicted"/>
<dbReference type="PANTHER" id="PTHR33840:SF1">
    <property type="entry name" value="TLE1 PHOSPHOLIPASE DOMAIN-CONTAINING PROTEIN"/>
    <property type="match status" value="1"/>
</dbReference>
<sequence length="469" mass="51820">MLVAFGLSELRREPQAKENAVAKNIIFLADGTWNSPDQDENADGSPDYTNVYKLFLALEGANPVGTQKSAREQEKEWRAGDIVQVAKYIHGVGDSNHPVMRALGGAFGAGIIARVVRGYTFISRHHEPGAQIVIVGFSRGAYTARALAGLIVSQGLLGPRVTADKELAYRCGAEAWYRYRATSKNKPNIFVRAVEALANPRELFTRDALKDSDLVQIDRVASVAVWDTVGAMGLPNYKSDARLDRYKFANTQRSEKVTMGFHAVALDEQRVDFTPAFWDTAANVTQVLSPGAHADVGGGYPNNPQESGLSNVALRWMIDRLKNVGVRFVEPEVKAIVPNAAASAHKPWAHRPWPKLPKRSRAFPKGMTEHPSVAERTQTPAVIAEPGEAAAPYRPGNRPATWRYQNVSSEPLFCSRLALWRQSPARRNDLTVRRVANARRVKAIAFESTEAEAIRRPPSLRRARRPRMG</sequence>
<protein>
    <recommendedName>
        <fullName evidence="1">T6SS Phospholipase effector Tle1-like catalytic domain-containing protein</fullName>
    </recommendedName>
</protein>
<dbReference type="PANTHER" id="PTHR33840">
    <property type="match status" value="1"/>
</dbReference>
<feature type="domain" description="T6SS Phospholipase effector Tle1-like catalytic" evidence="1">
    <location>
        <begin position="23"/>
        <end position="319"/>
    </location>
</feature>
<evidence type="ECO:0000259" key="1">
    <source>
        <dbReference type="Pfam" id="PF09994"/>
    </source>
</evidence>